<evidence type="ECO:0000313" key="2">
    <source>
        <dbReference type="EMBL" id="PJC31013.1"/>
    </source>
</evidence>
<dbReference type="EMBL" id="PFSC01000122">
    <property type="protein sequence ID" value="PJC31013.1"/>
    <property type="molecule type" value="Genomic_DNA"/>
</dbReference>
<sequence length="174" mass="18396">MSITTLISKVFFISAAGVNNVFGSPIKPPGPVFDNPATGLGKLVVTTISTFVLFALIAGLIYLLWGAVQWVTSGGEQEKLEKARLQMTHAVLGIILVVAVIGIFTVVTGDILGVIRRDNDGNWRFELPTASSCVIDGQTCVQSSSICCNNNGSVPPTTCIEPTPGNGYKCQKIP</sequence>
<dbReference type="AlphaFoldDB" id="A0A2M8EXU5"/>
<protein>
    <submittedName>
        <fullName evidence="2">Uncharacterized protein</fullName>
    </submittedName>
</protein>
<proteinExistence type="predicted"/>
<name>A0A2M8EXU5_9BACT</name>
<comment type="caution">
    <text evidence="2">The sequence shown here is derived from an EMBL/GenBank/DDBJ whole genome shotgun (WGS) entry which is preliminary data.</text>
</comment>
<organism evidence="2 3">
    <name type="scientific">Candidatus Roizmanbacteria bacterium CG_4_9_14_0_2_um_filter_39_13</name>
    <dbReference type="NCBI Taxonomy" id="1974839"/>
    <lineage>
        <taxon>Bacteria</taxon>
        <taxon>Candidatus Roizmaniibacteriota</taxon>
    </lineage>
</organism>
<keyword evidence="1" id="KW-0472">Membrane</keyword>
<evidence type="ECO:0000256" key="1">
    <source>
        <dbReference type="SAM" id="Phobius"/>
    </source>
</evidence>
<keyword evidence="1" id="KW-0812">Transmembrane</keyword>
<gene>
    <name evidence="2" type="ORF">CO051_04545</name>
</gene>
<evidence type="ECO:0000313" key="3">
    <source>
        <dbReference type="Proteomes" id="UP000231383"/>
    </source>
</evidence>
<keyword evidence="1" id="KW-1133">Transmembrane helix</keyword>
<dbReference type="Proteomes" id="UP000231383">
    <property type="component" value="Unassembled WGS sequence"/>
</dbReference>
<feature type="transmembrane region" description="Helical" evidence="1">
    <location>
        <begin position="89"/>
        <end position="115"/>
    </location>
</feature>
<feature type="transmembrane region" description="Helical" evidence="1">
    <location>
        <begin position="47"/>
        <end position="68"/>
    </location>
</feature>
<reference evidence="3" key="1">
    <citation type="submission" date="2017-09" db="EMBL/GenBank/DDBJ databases">
        <title>Depth-based differentiation of microbial function through sediment-hosted aquifers and enrichment of novel symbionts in the deep terrestrial subsurface.</title>
        <authorList>
            <person name="Probst A.J."/>
            <person name="Ladd B."/>
            <person name="Jarett J.K."/>
            <person name="Geller-Mcgrath D.E."/>
            <person name="Sieber C.M.K."/>
            <person name="Emerson J.B."/>
            <person name="Anantharaman K."/>
            <person name="Thomas B.C."/>
            <person name="Malmstrom R."/>
            <person name="Stieglmeier M."/>
            <person name="Klingl A."/>
            <person name="Woyke T."/>
            <person name="Ryan C.M."/>
            <person name="Banfield J.F."/>
        </authorList>
    </citation>
    <scope>NUCLEOTIDE SEQUENCE [LARGE SCALE GENOMIC DNA]</scope>
</reference>
<accession>A0A2M8EXU5</accession>